<organism evidence="2 3">
    <name type="scientific">Rhizoclosmatium globosum</name>
    <dbReference type="NCBI Taxonomy" id="329046"/>
    <lineage>
        <taxon>Eukaryota</taxon>
        <taxon>Fungi</taxon>
        <taxon>Fungi incertae sedis</taxon>
        <taxon>Chytridiomycota</taxon>
        <taxon>Chytridiomycota incertae sedis</taxon>
        <taxon>Chytridiomycetes</taxon>
        <taxon>Chytridiales</taxon>
        <taxon>Chytriomycetaceae</taxon>
        <taxon>Rhizoclosmatium</taxon>
    </lineage>
</organism>
<dbReference type="OrthoDB" id="2162773at2759"/>
<dbReference type="EMBL" id="MCGO01000002">
    <property type="protein sequence ID" value="ORY53236.1"/>
    <property type="molecule type" value="Genomic_DNA"/>
</dbReference>
<keyword evidence="3" id="KW-1185">Reference proteome</keyword>
<feature type="region of interest" description="Disordered" evidence="1">
    <location>
        <begin position="352"/>
        <end position="399"/>
    </location>
</feature>
<evidence type="ECO:0000256" key="1">
    <source>
        <dbReference type="SAM" id="MobiDB-lite"/>
    </source>
</evidence>
<feature type="non-terminal residue" evidence="2">
    <location>
        <position position="438"/>
    </location>
</feature>
<sequence length="438" mass="46279">MCAVCQARRVRQVRRCSEETASCLAKEQGSLSLSGPATLRFLPPKQISQTYPAETYPACSASRLCCPGSEAQPGLAAALGSNPARMLANRSQSDPNLANLSLFQHHHHSSSCASACCSNSMSPAINSPFPGTPILPHLQQQQPQTPFNRTASSDSLFLLPEDDISVFRSTPTQQQQQSFFMLPDDDLPSNTNNTQPLQSSQKRIPPCHIPSLVSGPGGFVYDNVDNSWLDMLLHPPPLVSQPPPGAIVNFEFGLMNWLSTVPQPGSIPVGLGGSSSGIHDNPGMMGSLGGNSTSGMMTNEELQGMMNSFSSGDNVNSTATTGTTTSQLLPLLSAVPQHQQQQQEQPLFGIPPPQVSSSSTSIPSSAPLITIKPPPKARKCPVKSKRAKPDAPAPATVAPGTNVVTVDTFLTDLEYLLAPSSSNTLNMPSSSSSSSHDA</sequence>
<name>A0A1Y2D290_9FUNG</name>
<evidence type="ECO:0000313" key="2">
    <source>
        <dbReference type="EMBL" id="ORY53236.1"/>
    </source>
</evidence>
<evidence type="ECO:0000313" key="3">
    <source>
        <dbReference type="Proteomes" id="UP000193642"/>
    </source>
</evidence>
<feature type="compositionally biased region" description="Basic residues" evidence="1">
    <location>
        <begin position="375"/>
        <end position="386"/>
    </location>
</feature>
<dbReference type="Proteomes" id="UP000193642">
    <property type="component" value="Unassembled WGS sequence"/>
</dbReference>
<proteinExistence type="predicted"/>
<reference evidence="2 3" key="1">
    <citation type="submission" date="2016-07" db="EMBL/GenBank/DDBJ databases">
        <title>Pervasive Adenine N6-methylation of Active Genes in Fungi.</title>
        <authorList>
            <consortium name="DOE Joint Genome Institute"/>
            <person name="Mondo S.J."/>
            <person name="Dannebaum R.O."/>
            <person name="Kuo R.C."/>
            <person name="Labutti K."/>
            <person name="Haridas S."/>
            <person name="Kuo A."/>
            <person name="Salamov A."/>
            <person name="Ahrendt S.R."/>
            <person name="Lipzen A."/>
            <person name="Sullivan W."/>
            <person name="Andreopoulos W.B."/>
            <person name="Clum A."/>
            <person name="Lindquist E."/>
            <person name="Daum C."/>
            <person name="Ramamoorthy G.K."/>
            <person name="Gryganskyi A."/>
            <person name="Culley D."/>
            <person name="Magnuson J.K."/>
            <person name="James T.Y."/>
            <person name="O'Malley M.A."/>
            <person name="Stajich J.E."/>
            <person name="Spatafora J.W."/>
            <person name="Visel A."/>
            <person name="Grigoriev I.V."/>
        </authorList>
    </citation>
    <scope>NUCLEOTIDE SEQUENCE [LARGE SCALE GENOMIC DNA]</scope>
    <source>
        <strain evidence="2 3">JEL800</strain>
    </source>
</reference>
<gene>
    <name evidence="2" type="ORF">BCR33DRAFT_761474</name>
</gene>
<protein>
    <submittedName>
        <fullName evidence="2">Uncharacterized protein</fullName>
    </submittedName>
</protein>
<feature type="compositionally biased region" description="Low complexity" evidence="1">
    <location>
        <begin position="355"/>
        <end position="367"/>
    </location>
</feature>
<accession>A0A1Y2D290</accession>
<dbReference type="AlphaFoldDB" id="A0A1Y2D290"/>
<comment type="caution">
    <text evidence="2">The sequence shown here is derived from an EMBL/GenBank/DDBJ whole genome shotgun (WGS) entry which is preliminary data.</text>
</comment>